<accession>A0A016UBJ0</accession>
<organism evidence="2 3">
    <name type="scientific">Ancylostoma ceylanicum</name>
    <dbReference type="NCBI Taxonomy" id="53326"/>
    <lineage>
        <taxon>Eukaryota</taxon>
        <taxon>Metazoa</taxon>
        <taxon>Ecdysozoa</taxon>
        <taxon>Nematoda</taxon>
        <taxon>Chromadorea</taxon>
        <taxon>Rhabditida</taxon>
        <taxon>Rhabditina</taxon>
        <taxon>Rhabditomorpha</taxon>
        <taxon>Strongyloidea</taxon>
        <taxon>Ancylostomatidae</taxon>
        <taxon>Ancylostomatinae</taxon>
        <taxon>Ancylostoma</taxon>
    </lineage>
</organism>
<keyword evidence="3" id="KW-1185">Reference proteome</keyword>
<protein>
    <submittedName>
        <fullName evidence="2">Uncharacterized protein</fullName>
    </submittedName>
</protein>
<dbReference type="AlphaFoldDB" id="A0A016UBJ0"/>
<reference evidence="3" key="1">
    <citation type="journal article" date="2015" name="Nat. Genet.">
        <title>The genome and transcriptome of the zoonotic hookworm Ancylostoma ceylanicum identify infection-specific gene families.</title>
        <authorList>
            <person name="Schwarz E.M."/>
            <person name="Hu Y."/>
            <person name="Antoshechkin I."/>
            <person name="Miller M.M."/>
            <person name="Sternberg P.W."/>
            <person name="Aroian R.V."/>
        </authorList>
    </citation>
    <scope>NUCLEOTIDE SEQUENCE</scope>
    <source>
        <strain evidence="3">HY135</strain>
    </source>
</reference>
<feature type="region of interest" description="Disordered" evidence="1">
    <location>
        <begin position="51"/>
        <end position="141"/>
    </location>
</feature>
<dbReference type="EMBL" id="JARK01001384">
    <property type="protein sequence ID" value="EYC12197.1"/>
    <property type="molecule type" value="Genomic_DNA"/>
</dbReference>
<feature type="compositionally biased region" description="Polar residues" evidence="1">
    <location>
        <begin position="69"/>
        <end position="79"/>
    </location>
</feature>
<sequence length="141" mass="15111">MNPGPRKGRAWTAGHPYGDDVTAGVVALWGGHGSGVDEHMASSPCVAACPRDRRRRSMARERATRGDAQATSARPTVHTTAAVRKRGGCYPSPPKPRPLLLQSRPEVTSSTSNSSSELDPYNPQLAMAQDAAFIDPWHPGR</sequence>
<evidence type="ECO:0000256" key="1">
    <source>
        <dbReference type="SAM" id="MobiDB-lite"/>
    </source>
</evidence>
<evidence type="ECO:0000313" key="3">
    <source>
        <dbReference type="Proteomes" id="UP000024635"/>
    </source>
</evidence>
<comment type="caution">
    <text evidence="2">The sequence shown here is derived from an EMBL/GenBank/DDBJ whole genome shotgun (WGS) entry which is preliminary data.</text>
</comment>
<evidence type="ECO:0000313" key="2">
    <source>
        <dbReference type="EMBL" id="EYC12197.1"/>
    </source>
</evidence>
<name>A0A016UBJ0_9BILA</name>
<gene>
    <name evidence="2" type="primary">Acey_s0048.g1663</name>
    <name evidence="2" type="ORF">Y032_0048g1663</name>
</gene>
<proteinExistence type="predicted"/>
<dbReference type="Proteomes" id="UP000024635">
    <property type="component" value="Unassembled WGS sequence"/>
</dbReference>